<feature type="compositionally biased region" description="Basic and acidic residues" evidence="1">
    <location>
        <begin position="25"/>
        <end position="40"/>
    </location>
</feature>
<accession>A0A2T5JT97</accession>
<organism evidence="2 3">
    <name type="scientific">Cereibacter azotoformans</name>
    <dbReference type="NCBI Taxonomy" id="43057"/>
    <lineage>
        <taxon>Bacteria</taxon>
        <taxon>Pseudomonadati</taxon>
        <taxon>Pseudomonadota</taxon>
        <taxon>Alphaproteobacteria</taxon>
        <taxon>Rhodobacterales</taxon>
        <taxon>Paracoccaceae</taxon>
        <taxon>Cereibacter</taxon>
    </lineage>
</organism>
<proteinExistence type="predicted"/>
<dbReference type="EMBL" id="QAOT01000022">
    <property type="protein sequence ID" value="PTR13400.1"/>
    <property type="molecule type" value="Genomic_DNA"/>
</dbReference>
<sequence length="286" mass="31896">MPPLDRTSGRPGPAAPATPPHLRTRLQDLDRFWHPQDRAVHPAPAHPLRPAEPPASLLTHLPACNELGAALREHQEQQGRVTLRLGSEDADDPPAGSVQLDKVPSRAPRTLFHLQEYGFPSDLWAYRDGKNIRFVAAAYHSFLGITLLFDWTCHRLKDGELAWYRMPPKQERLYALDRLLTAPGQPVVFCLDETSLAAAERAFPKRIATTGRLRCDKVAGHLSPLSNRDVIIMAGRKRPCLADVRQLRDLLRDIGCTVSDDVLPVPRHRPRKASRPPQAALAKLPS</sequence>
<dbReference type="AlphaFoldDB" id="A0A2T5JT97"/>
<evidence type="ECO:0000313" key="3">
    <source>
        <dbReference type="Proteomes" id="UP000244060"/>
    </source>
</evidence>
<protein>
    <submittedName>
        <fullName evidence="2">Uncharacterized protein</fullName>
    </submittedName>
</protein>
<dbReference type="Proteomes" id="UP000244060">
    <property type="component" value="Unassembled WGS sequence"/>
</dbReference>
<feature type="region of interest" description="Disordered" evidence="1">
    <location>
        <begin position="265"/>
        <end position="286"/>
    </location>
</feature>
<feature type="region of interest" description="Disordered" evidence="1">
    <location>
        <begin position="1"/>
        <end position="49"/>
    </location>
</feature>
<keyword evidence="3" id="KW-1185">Reference proteome</keyword>
<name>A0A2T5JT97_9RHOB</name>
<evidence type="ECO:0000313" key="2">
    <source>
        <dbReference type="EMBL" id="PTR13400.1"/>
    </source>
</evidence>
<comment type="caution">
    <text evidence="2">The sequence shown here is derived from an EMBL/GenBank/DDBJ whole genome shotgun (WGS) entry which is preliminary data.</text>
</comment>
<evidence type="ECO:0000256" key="1">
    <source>
        <dbReference type="SAM" id="MobiDB-lite"/>
    </source>
</evidence>
<reference evidence="2 3" key="1">
    <citation type="submission" date="2018-04" db="EMBL/GenBank/DDBJ databases">
        <title>Genomic Encyclopedia of Type Strains, Phase III (KMG-III): the genomes of soil and plant-associated and newly described type strains.</title>
        <authorList>
            <person name="Whitman W."/>
        </authorList>
    </citation>
    <scope>NUCLEOTIDE SEQUENCE [LARGE SCALE GENOMIC DNA]</scope>
    <source>
        <strain evidence="2 3">KA25</strain>
    </source>
</reference>
<gene>
    <name evidence="2" type="ORF">C8J28_12230</name>
</gene>